<keyword evidence="1" id="KW-1133">Transmembrane helix</keyword>
<feature type="domain" description="D-alanyl-D-alanine carboxypeptidase-like core" evidence="2">
    <location>
        <begin position="101"/>
        <end position="233"/>
    </location>
</feature>
<dbReference type="GO" id="GO:0004180">
    <property type="term" value="F:carboxypeptidase activity"/>
    <property type="evidence" value="ECO:0007669"/>
    <property type="project" value="UniProtKB-KW"/>
</dbReference>
<dbReference type="EMBL" id="QFFM01000002">
    <property type="protein sequence ID" value="PWG66952.1"/>
    <property type="molecule type" value="Genomic_DNA"/>
</dbReference>
<sequence length="252" mass="28250">MRDRNSRLDTGRGTVSFAQYRYERAAKAVAKLIIATVAAAAIITGALFGLGRIAHWGPFAPGIPEARYSAQSWNTIVVNRWHRIPDDYPAPELTQLANGQQVDSRIYPELQRMFDTMRADGLDPEVTAGYRTQDEQRQIMSDRIFLYENQGMSAKDAEREAGRLVAIPGTSEHEIGLAVDLNAVGAADAEANQQVYDWLAANAWQYGFILRYPDGKTDVTGNQYEPWHYRYVGADVAKDIHDHGITLEEYAR</sequence>
<dbReference type="PANTHER" id="PTHR34385:SF1">
    <property type="entry name" value="PEPTIDOGLYCAN L-ALANYL-D-GLUTAMATE ENDOPEPTIDASE CWLK"/>
    <property type="match status" value="1"/>
</dbReference>
<dbReference type="InterPro" id="IPR003709">
    <property type="entry name" value="VanY-like_core_dom"/>
</dbReference>
<accession>A0A2U2NCV5</accession>
<dbReference type="AlphaFoldDB" id="A0A2U2NCV5"/>
<dbReference type="GO" id="GO:0006508">
    <property type="term" value="P:proteolysis"/>
    <property type="evidence" value="ECO:0007669"/>
    <property type="project" value="InterPro"/>
</dbReference>
<evidence type="ECO:0000313" key="4">
    <source>
        <dbReference type="Proteomes" id="UP000245876"/>
    </source>
</evidence>
<organism evidence="3 4">
    <name type="scientific">Bifidobacterium callitrichidarum</name>
    <dbReference type="NCBI Taxonomy" id="2052941"/>
    <lineage>
        <taxon>Bacteria</taxon>
        <taxon>Bacillati</taxon>
        <taxon>Actinomycetota</taxon>
        <taxon>Actinomycetes</taxon>
        <taxon>Bifidobacteriales</taxon>
        <taxon>Bifidobacteriaceae</taxon>
        <taxon>Bifidobacterium</taxon>
    </lineage>
</organism>
<keyword evidence="3" id="KW-0645">Protease</keyword>
<dbReference type="Proteomes" id="UP000245876">
    <property type="component" value="Unassembled WGS sequence"/>
</dbReference>
<dbReference type="Pfam" id="PF02557">
    <property type="entry name" value="VanY"/>
    <property type="match status" value="1"/>
</dbReference>
<dbReference type="CDD" id="cd14852">
    <property type="entry name" value="LD-carboxypeptidase"/>
    <property type="match status" value="1"/>
</dbReference>
<dbReference type="OrthoDB" id="9792074at2"/>
<evidence type="ECO:0000313" key="3">
    <source>
        <dbReference type="EMBL" id="PWG66952.1"/>
    </source>
</evidence>
<feature type="transmembrane region" description="Helical" evidence="1">
    <location>
        <begin position="29"/>
        <end position="50"/>
    </location>
</feature>
<evidence type="ECO:0000256" key="1">
    <source>
        <dbReference type="SAM" id="Phobius"/>
    </source>
</evidence>
<evidence type="ECO:0000259" key="2">
    <source>
        <dbReference type="Pfam" id="PF02557"/>
    </source>
</evidence>
<protein>
    <submittedName>
        <fullName evidence="3">D-Ala-D-Ala carboxypeptidase VanY</fullName>
    </submittedName>
</protein>
<keyword evidence="1" id="KW-0812">Transmembrane</keyword>
<dbReference type="SUPFAM" id="SSF55166">
    <property type="entry name" value="Hedgehog/DD-peptidase"/>
    <property type="match status" value="1"/>
</dbReference>
<keyword evidence="1" id="KW-0472">Membrane</keyword>
<dbReference type="InterPro" id="IPR058193">
    <property type="entry name" value="VanY/YodJ_core_dom"/>
</dbReference>
<name>A0A2U2NCV5_9BIFI</name>
<dbReference type="InterPro" id="IPR052179">
    <property type="entry name" value="DD-CPase-like"/>
</dbReference>
<keyword evidence="4" id="KW-1185">Reference proteome</keyword>
<comment type="caution">
    <text evidence="3">The sequence shown here is derived from an EMBL/GenBank/DDBJ whole genome shotgun (WGS) entry which is preliminary data.</text>
</comment>
<keyword evidence="3" id="KW-0121">Carboxypeptidase</keyword>
<proteinExistence type="predicted"/>
<reference evidence="3 4" key="1">
    <citation type="journal article" date="2018" name="Int. J. Syst. Evol. Microbiol.">
        <title>Bifidobacterium callitrichidarum sp. nov. from the faeces of the emperor tamarin (Saguinus imperator).</title>
        <authorList>
            <person name="Modesto M."/>
            <person name="Michelini S."/>
            <person name="Sansosti M.C."/>
            <person name="De Filippo C."/>
            <person name="Cavalieri D."/>
            <person name="Qvirist L."/>
            <person name="Andlid T."/>
            <person name="Spiezio C."/>
            <person name="Sandri C."/>
            <person name="Pascarelli S."/>
            <person name="Sgorbati B."/>
            <person name="Mattarelli P."/>
        </authorList>
    </citation>
    <scope>NUCLEOTIDE SEQUENCE [LARGE SCALE GENOMIC DNA]</scope>
    <source>
        <strain evidence="3 4">TRI 5</strain>
    </source>
</reference>
<gene>
    <name evidence="3" type="ORF">DF196_01540</name>
</gene>
<dbReference type="InterPro" id="IPR009045">
    <property type="entry name" value="Zn_M74/Hedgehog-like"/>
</dbReference>
<keyword evidence="3" id="KW-0378">Hydrolase</keyword>
<dbReference type="Gene3D" id="3.30.1380.10">
    <property type="match status" value="1"/>
</dbReference>
<dbReference type="PANTHER" id="PTHR34385">
    <property type="entry name" value="D-ALANYL-D-ALANINE CARBOXYPEPTIDASE"/>
    <property type="match status" value="1"/>
</dbReference>